<gene>
    <name evidence="1" type="ORF">OIK40_12035</name>
</gene>
<proteinExistence type="predicted"/>
<dbReference type="Proteomes" id="UP001216558">
    <property type="component" value="Unassembled WGS sequence"/>
</dbReference>
<reference evidence="1 2" key="1">
    <citation type="submission" date="2022-10" db="EMBL/GenBank/DDBJ databases">
        <title>Erythrobacter sp. sf7 Genome sequencing.</title>
        <authorList>
            <person name="Park S."/>
        </authorList>
    </citation>
    <scope>NUCLEOTIDE SEQUENCE [LARGE SCALE GENOMIC DNA]</scope>
    <source>
        <strain evidence="2">sf7</strain>
    </source>
</reference>
<organism evidence="1 2">
    <name type="scientific">Erythrobacter fulvus</name>
    <dbReference type="NCBI Taxonomy" id="2987523"/>
    <lineage>
        <taxon>Bacteria</taxon>
        <taxon>Pseudomonadati</taxon>
        <taxon>Pseudomonadota</taxon>
        <taxon>Alphaproteobacteria</taxon>
        <taxon>Sphingomonadales</taxon>
        <taxon>Erythrobacteraceae</taxon>
        <taxon>Erythrobacter/Porphyrobacter group</taxon>
        <taxon>Erythrobacter</taxon>
    </lineage>
</organism>
<evidence type="ECO:0000313" key="2">
    <source>
        <dbReference type="Proteomes" id="UP001216558"/>
    </source>
</evidence>
<sequence>MSGTWYNGYSWKQRDLILKAYHRGEAGPDFTLKGKPCGLCGDPDRPEGEWHSEDYSQPFTFEPPQTYPLCKSCHLRLHKRFNQPPEEWELFCRHVDAGGYGREFVATYPLARRKILMHKLADGEPFEVPAIRERKLGDQWWRSLTLDPESLQAPWARPRPLRPRPDKFAFKQALSAIAPSEKEEAILRHHAQAYRRTTTMRAIAVEVLGSQSAQTANLAYGKLARRLVEATGWKPDVRSDGSPIWISIVAEGWSPPAKNGAQREYELVMVPELTKLILSEAR</sequence>
<evidence type="ECO:0000313" key="1">
    <source>
        <dbReference type="EMBL" id="MDC8755369.1"/>
    </source>
</evidence>
<keyword evidence="2" id="KW-1185">Reference proteome</keyword>
<dbReference type="EMBL" id="JAQQXQ010000009">
    <property type="protein sequence ID" value="MDC8755369.1"/>
    <property type="molecule type" value="Genomic_DNA"/>
</dbReference>
<dbReference type="RefSeq" id="WP_273678582.1">
    <property type="nucleotide sequence ID" value="NZ_JAQQXQ010000009.1"/>
</dbReference>
<name>A0ABT5JS67_9SPHN</name>
<comment type="caution">
    <text evidence="1">The sequence shown here is derived from an EMBL/GenBank/DDBJ whole genome shotgun (WGS) entry which is preliminary data.</text>
</comment>
<protein>
    <submittedName>
        <fullName evidence="1">Uncharacterized protein</fullName>
    </submittedName>
</protein>
<accession>A0ABT5JS67</accession>